<sequence>MHSLFSVKHIRSQYISLEHSILFRCPYPDITQGLQSWQSCIKL</sequence>
<dbReference type="EMBL" id="GGEC01058559">
    <property type="protein sequence ID" value="MBX39043.1"/>
    <property type="molecule type" value="Transcribed_RNA"/>
</dbReference>
<proteinExistence type="predicted"/>
<accession>A0A2P2N993</accession>
<name>A0A2P2N993_RHIMU</name>
<organism evidence="1">
    <name type="scientific">Rhizophora mucronata</name>
    <name type="common">Asiatic mangrove</name>
    <dbReference type="NCBI Taxonomy" id="61149"/>
    <lineage>
        <taxon>Eukaryota</taxon>
        <taxon>Viridiplantae</taxon>
        <taxon>Streptophyta</taxon>
        <taxon>Embryophyta</taxon>
        <taxon>Tracheophyta</taxon>
        <taxon>Spermatophyta</taxon>
        <taxon>Magnoliopsida</taxon>
        <taxon>eudicotyledons</taxon>
        <taxon>Gunneridae</taxon>
        <taxon>Pentapetalae</taxon>
        <taxon>rosids</taxon>
        <taxon>fabids</taxon>
        <taxon>Malpighiales</taxon>
        <taxon>Rhizophoraceae</taxon>
        <taxon>Rhizophora</taxon>
    </lineage>
</organism>
<evidence type="ECO:0000313" key="1">
    <source>
        <dbReference type="EMBL" id="MBX39043.1"/>
    </source>
</evidence>
<protein>
    <submittedName>
        <fullName evidence="1">Uncharacterized protein</fullName>
    </submittedName>
</protein>
<reference evidence="1" key="1">
    <citation type="submission" date="2018-02" db="EMBL/GenBank/DDBJ databases">
        <title>Rhizophora mucronata_Transcriptome.</title>
        <authorList>
            <person name="Meera S.P."/>
            <person name="Sreeshan A."/>
            <person name="Augustine A."/>
        </authorList>
    </citation>
    <scope>NUCLEOTIDE SEQUENCE</scope>
    <source>
        <tissue evidence="1">Leaf</tissue>
    </source>
</reference>
<dbReference type="AlphaFoldDB" id="A0A2P2N993"/>